<evidence type="ECO:0000313" key="9">
    <source>
        <dbReference type="EMBL" id="CDW74841.1"/>
    </source>
</evidence>
<evidence type="ECO:0000256" key="3">
    <source>
        <dbReference type="ARBA" id="ARBA00022776"/>
    </source>
</evidence>
<sequence length="719" mass="82793">MSTQKYLDRHLLADQTPIQSNNQVLSSANHNHLGANQMGFTPSVHKMTNNNNGGGSQPDVVGEDQLMGQMRRLMRMNIKNFCYQDAIFYADKILHLNQPGTEKFIKAVYDLAHCYFLNQEYLRCVQLIEKFDLAFHNEKFRILTAQALFNSQNINACINKVQYQILGLQIQQSNQMINVLQKDLVQENEMLQGGGNISHISYSEAKNQDKEEKHSKSSKKGLTPQQKEDYYKSLRFLLLAKSYESLENKIQACSFYQEALKYNPENFEAFNRLISNYLLTKEEKRALIDELRFSPENLWLKDYYYSRIDQSLRSPDKVEGYMAVKSQLNNVSLQNNIGDESGLSPSRFPPTEYLDNEDPNDTLRNPKIGANAFSPPLNQHQLAQNMHHNMNQQALVQEVSVVEVLNHSESFDFKQIEAEKLFNEQNYIKAYEIVKNVVDSDFYYVSIVPLYCSILIELNKVGELYYLAHKLVSANPDLAVSWFAVGSYYFLIKKYDLARKYFNKANRQDKHFAASWIAFGHSFAAQDESDQAMAAYRTAARLFPGCHLASLFIGMEYLRTNNLKTALLSFQEAQRICYNSDPLVFNEMGVVYYRQKDYEKANNCFASSLSLCNESNSKTYETILINLGHCHRKIKDYDAAIQLYEKCLSLNPKNPSTYTALGFAYHLKGDFKQALNCYHKASFLKNEDPLTEELVQRALEDINSCTIEQAYLSDDQAIR</sequence>
<proteinExistence type="predicted"/>
<keyword evidence="2" id="KW-0677">Repeat</keyword>
<dbReference type="GO" id="GO:0005680">
    <property type="term" value="C:anaphase-promoting complex"/>
    <property type="evidence" value="ECO:0007669"/>
    <property type="project" value="TreeGrafter"/>
</dbReference>
<dbReference type="Gene3D" id="1.25.40.10">
    <property type="entry name" value="Tetratricopeptide repeat domain"/>
    <property type="match status" value="2"/>
</dbReference>
<evidence type="ECO:0000256" key="7">
    <source>
        <dbReference type="PROSITE-ProRule" id="PRU00339"/>
    </source>
</evidence>
<dbReference type="GO" id="GO:0045842">
    <property type="term" value="P:positive regulation of mitotic metaphase/anaphase transition"/>
    <property type="evidence" value="ECO:0007669"/>
    <property type="project" value="TreeGrafter"/>
</dbReference>
<keyword evidence="4" id="KW-0833">Ubl conjugation pathway</keyword>
<dbReference type="GO" id="GO:0016567">
    <property type="term" value="P:protein ubiquitination"/>
    <property type="evidence" value="ECO:0007669"/>
    <property type="project" value="TreeGrafter"/>
</dbReference>
<feature type="repeat" description="TPR" evidence="7">
    <location>
        <begin position="479"/>
        <end position="512"/>
    </location>
</feature>
<dbReference type="PROSITE" id="PS50005">
    <property type="entry name" value="TPR"/>
    <property type="match status" value="6"/>
</dbReference>
<keyword evidence="3" id="KW-0498">Mitosis</keyword>
<keyword evidence="6" id="KW-0131">Cell cycle</keyword>
<dbReference type="Pfam" id="PF13424">
    <property type="entry name" value="TPR_12"/>
    <property type="match status" value="1"/>
</dbReference>
<evidence type="ECO:0000256" key="2">
    <source>
        <dbReference type="ARBA" id="ARBA00022737"/>
    </source>
</evidence>
<dbReference type="GO" id="GO:0005737">
    <property type="term" value="C:cytoplasm"/>
    <property type="evidence" value="ECO:0007669"/>
    <property type="project" value="TreeGrafter"/>
</dbReference>
<dbReference type="InParanoid" id="A0A077ZY80"/>
<dbReference type="SUPFAM" id="SSF48452">
    <property type="entry name" value="TPR-like"/>
    <property type="match status" value="2"/>
</dbReference>
<gene>
    <name evidence="9" type="primary">Contig3344.g3578</name>
    <name evidence="9" type="ORF">STYLEM_3824</name>
</gene>
<dbReference type="PANTHER" id="PTHR12558">
    <property type="entry name" value="CELL DIVISION CYCLE 16,23,27"/>
    <property type="match status" value="1"/>
</dbReference>
<dbReference type="SMART" id="SM00028">
    <property type="entry name" value="TPR"/>
    <property type="match status" value="7"/>
</dbReference>
<evidence type="ECO:0000256" key="4">
    <source>
        <dbReference type="ARBA" id="ARBA00022786"/>
    </source>
</evidence>
<evidence type="ECO:0000313" key="10">
    <source>
        <dbReference type="Proteomes" id="UP000039865"/>
    </source>
</evidence>
<evidence type="ECO:0000256" key="6">
    <source>
        <dbReference type="ARBA" id="ARBA00023306"/>
    </source>
</evidence>
<feature type="repeat" description="TPR" evidence="7">
    <location>
        <begin position="233"/>
        <end position="266"/>
    </location>
</feature>
<feature type="repeat" description="TPR" evidence="7">
    <location>
        <begin position="621"/>
        <end position="654"/>
    </location>
</feature>
<feature type="repeat" description="TPR" evidence="7">
    <location>
        <begin position="513"/>
        <end position="546"/>
    </location>
</feature>
<dbReference type="Pfam" id="PF13432">
    <property type="entry name" value="TPR_16"/>
    <property type="match status" value="1"/>
</dbReference>
<dbReference type="PROSITE" id="PS50293">
    <property type="entry name" value="TPR_REGION"/>
    <property type="match status" value="1"/>
</dbReference>
<dbReference type="GO" id="GO:0051301">
    <property type="term" value="P:cell division"/>
    <property type="evidence" value="ECO:0007669"/>
    <property type="project" value="UniProtKB-KW"/>
</dbReference>
<name>A0A077ZY80_STYLE</name>
<dbReference type="Pfam" id="PF13181">
    <property type="entry name" value="TPR_8"/>
    <property type="match status" value="2"/>
</dbReference>
<dbReference type="InterPro" id="IPR019734">
    <property type="entry name" value="TPR_rpt"/>
</dbReference>
<organism evidence="9 10">
    <name type="scientific">Stylonychia lemnae</name>
    <name type="common">Ciliate</name>
    <dbReference type="NCBI Taxonomy" id="5949"/>
    <lineage>
        <taxon>Eukaryota</taxon>
        <taxon>Sar</taxon>
        <taxon>Alveolata</taxon>
        <taxon>Ciliophora</taxon>
        <taxon>Intramacronucleata</taxon>
        <taxon>Spirotrichea</taxon>
        <taxon>Stichotrichia</taxon>
        <taxon>Sporadotrichida</taxon>
        <taxon>Oxytrichidae</taxon>
        <taxon>Stylonychinae</taxon>
        <taxon>Stylonychia</taxon>
    </lineage>
</organism>
<dbReference type="OMA" id="CHFANAE"/>
<dbReference type="Proteomes" id="UP000039865">
    <property type="component" value="Unassembled WGS sequence"/>
</dbReference>
<feature type="region of interest" description="Disordered" evidence="8">
    <location>
        <begin position="204"/>
        <end position="225"/>
    </location>
</feature>
<evidence type="ECO:0000256" key="5">
    <source>
        <dbReference type="ARBA" id="ARBA00022803"/>
    </source>
</evidence>
<keyword evidence="1" id="KW-0132">Cell division</keyword>
<dbReference type="AlphaFoldDB" id="A0A077ZY80"/>
<feature type="repeat" description="TPR" evidence="7">
    <location>
        <begin position="582"/>
        <end position="615"/>
    </location>
</feature>
<protein>
    <submittedName>
        <fullName evidence="9">Tpr domain containing protein</fullName>
    </submittedName>
</protein>
<keyword evidence="10" id="KW-1185">Reference proteome</keyword>
<dbReference type="OrthoDB" id="10006270at2759"/>
<dbReference type="InterPro" id="IPR011990">
    <property type="entry name" value="TPR-like_helical_dom_sf"/>
</dbReference>
<feature type="repeat" description="TPR" evidence="7">
    <location>
        <begin position="655"/>
        <end position="688"/>
    </location>
</feature>
<dbReference type="GO" id="GO:0031145">
    <property type="term" value="P:anaphase-promoting complex-dependent catabolic process"/>
    <property type="evidence" value="ECO:0007669"/>
    <property type="project" value="TreeGrafter"/>
</dbReference>
<dbReference type="PANTHER" id="PTHR12558:SF9">
    <property type="entry name" value="CELL DIVISION CYCLE PROTEIN 16 HOMOLOG"/>
    <property type="match status" value="1"/>
</dbReference>
<evidence type="ECO:0000256" key="1">
    <source>
        <dbReference type="ARBA" id="ARBA00022618"/>
    </source>
</evidence>
<feature type="compositionally biased region" description="Basic and acidic residues" evidence="8">
    <location>
        <begin position="206"/>
        <end position="215"/>
    </location>
</feature>
<evidence type="ECO:0000256" key="8">
    <source>
        <dbReference type="SAM" id="MobiDB-lite"/>
    </source>
</evidence>
<reference evidence="9 10" key="1">
    <citation type="submission" date="2014-06" db="EMBL/GenBank/DDBJ databases">
        <authorList>
            <person name="Swart Estienne"/>
        </authorList>
    </citation>
    <scope>NUCLEOTIDE SEQUENCE [LARGE SCALE GENOMIC DNA]</scope>
    <source>
        <strain evidence="9 10">130c</strain>
    </source>
</reference>
<dbReference type="Pfam" id="PF12895">
    <property type="entry name" value="ANAPC3"/>
    <property type="match status" value="1"/>
</dbReference>
<dbReference type="EMBL" id="CCKQ01003704">
    <property type="protein sequence ID" value="CDW74841.1"/>
    <property type="molecule type" value="Genomic_DNA"/>
</dbReference>
<keyword evidence="5 7" id="KW-0802">TPR repeat</keyword>
<accession>A0A077ZY80</accession>